<evidence type="ECO:0000259" key="1">
    <source>
        <dbReference type="Pfam" id="PF07969"/>
    </source>
</evidence>
<dbReference type="NCBIfam" id="NF011984">
    <property type="entry name" value="PRK15446.1-5"/>
    <property type="match status" value="1"/>
</dbReference>
<dbReference type="Pfam" id="PF07969">
    <property type="entry name" value="Amidohydro_3"/>
    <property type="match status" value="1"/>
</dbReference>
<dbReference type="PANTHER" id="PTHR43135">
    <property type="entry name" value="ALPHA-D-RIBOSE 1-METHYLPHOSPHONATE 5-TRIPHOSPHATE DIPHOSPHATASE"/>
    <property type="match status" value="1"/>
</dbReference>
<dbReference type="NCBIfam" id="NF011987">
    <property type="entry name" value="PRK15446.2-3"/>
    <property type="match status" value="1"/>
</dbReference>
<sequence>MTTEWIENARLILPDQVIACGALRMEDGMITDLREGGAPGPALDAQGMTLLPGLVDLHGDMIERELEPRPGTRFDHDLAWMELDKRLATSGVTTAFASVSFADGLGLRTDSRALEIIQELQVHRPHLLIDHRLHARYEVSNTACQPHLLELLQQRQIDLLSLMDHTPGQGQYRDLETYVQYLARWLGQSAQSVRELAEHRMGAGTAEVWSLGAALGAEACQQGIAVASHDDDTAQKVALVNDMGATISEFPVTLDAAQAACRLGMMVFMGAPNALRGRSHGGNLSALDALEAGVLHGLAADYSPMTMLQAVWRIAREERLSWPAAAALVTSAPAHATGFTDRGRLEVGTRADLVLVEDQVRPRIRLTVCRGRSVFHDGALNIPQWVVA</sequence>
<dbReference type="EC" id="3.6.1.63" evidence="2"/>
<dbReference type="NCBIfam" id="NF011988">
    <property type="entry name" value="PRK15446.2-4"/>
    <property type="match status" value="1"/>
</dbReference>
<keyword evidence="3" id="KW-1185">Reference proteome</keyword>
<dbReference type="InterPro" id="IPR011059">
    <property type="entry name" value="Metal-dep_hydrolase_composite"/>
</dbReference>
<organism evidence="2 3">
    <name type="scientific">Deinococcus oregonensis</name>
    <dbReference type="NCBI Taxonomy" id="1805970"/>
    <lineage>
        <taxon>Bacteria</taxon>
        <taxon>Thermotogati</taxon>
        <taxon>Deinococcota</taxon>
        <taxon>Deinococci</taxon>
        <taxon>Deinococcales</taxon>
        <taxon>Deinococcaceae</taxon>
        <taxon>Deinococcus</taxon>
    </lineage>
</organism>
<dbReference type="InterPro" id="IPR013108">
    <property type="entry name" value="Amidohydro_3"/>
</dbReference>
<dbReference type="NCBIfam" id="NF011990">
    <property type="entry name" value="PRK15446.2-6"/>
    <property type="match status" value="1"/>
</dbReference>
<proteinExistence type="predicted"/>
<dbReference type="SUPFAM" id="SSF51338">
    <property type="entry name" value="Composite domain of metallo-dependent hydrolases"/>
    <property type="match status" value="1"/>
</dbReference>
<accession>A0ABV6AVQ9</accession>
<gene>
    <name evidence="2" type="ORF">ACFFLM_06360</name>
</gene>
<comment type="caution">
    <text evidence="2">The sequence shown here is derived from an EMBL/GenBank/DDBJ whole genome shotgun (WGS) entry which is preliminary data.</text>
</comment>
<dbReference type="RefSeq" id="WP_380006881.1">
    <property type="nucleotide sequence ID" value="NZ_JBHLYR010000021.1"/>
</dbReference>
<dbReference type="SUPFAM" id="SSF51556">
    <property type="entry name" value="Metallo-dependent hydrolases"/>
    <property type="match status" value="1"/>
</dbReference>
<evidence type="ECO:0000313" key="2">
    <source>
        <dbReference type="EMBL" id="MFB9991588.1"/>
    </source>
</evidence>
<dbReference type="Gene3D" id="3.20.20.140">
    <property type="entry name" value="Metal-dependent hydrolases"/>
    <property type="match status" value="2"/>
</dbReference>
<reference evidence="2 3" key="1">
    <citation type="submission" date="2024-09" db="EMBL/GenBank/DDBJ databases">
        <authorList>
            <person name="Sun Q."/>
            <person name="Mori K."/>
        </authorList>
    </citation>
    <scope>NUCLEOTIDE SEQUENCE [LARGE SCALE GENOMIC DNA]</scope>
    <source>
        <strain evidence="2 3">JCM 13503</strain>
    </source>
</reference>
<dbReference type="InterPro" id="IPR032466">
    <property type="entry name" value="Metal_Hydrolase"/>
</dbReference>
<feature type="domain" description="Amidohydrolase 3" evidence="1">
    <location>
        <begin position="313"/>
        <end position="375"/>
    </location>
</feature>
<protein>
    <submittedName>
        <fullName evidence="2">Alpha-D-ribose 1-methylphosphonate 5-triphosphate diphosphatase</fullName>
        <ecNumber evidence="2">3.6.1.63</ecNumber>
    </submittedName>
</protein>
<dbReference type="PIRSF" id="PIRSF038971">
    <property type="entry name" value="PhnM"/>
    <property type="match status" value="1"/>
</dbReference>
<dbReference type="Proteomes" id="UP001589733">
    <property type="component" value="Unassembled WGS sequence"/>
</dbReference>
<dbReference type="PANTHER" id="PTHR43135:SF3">
    <property type="entry name" value="ALPHA-D-RIBOSE 1-METHYLPHOSPHONATE 5-TRIPHOSPHATE DIPHOSPHATASE"/>
    <property type="match status" value="1"/>
</dbReference>
<dbReference type="EMBL" id="JBHLYR010000021">
    <property type="protein sequence ID" value="MFB9991588.1"/>
    <property type="molecule type" value="Genomic_DNA"/>
</dbReference>
<evidence type="ECO:0000313" key="3">
    <source>
        <dbReference type="Proteomes" id="UP001589733"/>
    </source>
</evidence>
<dbReference type="Gene3D" id="2.30.40.10">
    <property type="entry name" value="Urease, subunit C, domain 1"/>
    <property type="match status" value="1"/>
</dbReference>
<dbReference type="InterPro" id="IPR012696">
    <property type="entry name" value="PhnM"/>
</dbReference>
<name>A0ABV6AVQ9_9DEIO</name>
<dbReference type="GO" id="GO:0016787">
    <property type="term" value="F:hydrolase activity"/>
    <property type="evidence" value="ECO:0007669"/>
    <property type="project" value="UniProtKB-KW"/>
</dbReference>
<keyword evidence="2" id="KW-0378">Hydrolase</keyword>
<dbReference type="InterPro" id="IPR051781">
    <property type="entry name" value="Metallo-dep_Hydrolase"/>
</dbReference>